<dbReference type="InterPro" id="IPR001841">
    <property type="entry name" value="Znf_RING"/>
</dbReference>
<dbReference type="PANTHER" id="PTHR14879">
    <property type="entry name" value="CASPASE REGULATOR, RING FINGER DOMAIN-CONTAINING"/>
    <property type="match status" value="1"/>
</dbReference>
<dbReference type="RefSeq" id="XP_001881127.1">
    <property type="nucleotide sequence ID" value="XM_001881092.1"/>
</dbReference>
<feature type="domain" description="RING-type" evidence="6">
    <location>
        <begin position="511"/>
        <end position="550"/>
    </location>
</feature>
<dbReference type="OrthoDB" id="3045089at2759"/>
<organism evidence="9">
    <name type="scientific">Laccaria bicolor (strain S238N-H82 / ATCC MYA-4686)</name>
    <name type="common">Bicoloured deceiver</name>
    <name type="synonym">Laccaria laccata var. bicolor</name>
    <dbReference type="NCBI Taxonomy" id="486041"/>
    <lineage>
        <taxon>Eukaryota</taxon>
        <taxon>Fungi</taxon>
        <taxon>Dikarya</taxon>
        <taxon>Basidiomycota</taxon>
        <taxon>Agaricomycotina</taxon>
        <taxon>Agaricomycetes</taxon>
        <taxon>Agaricomycetidae</taxon>
        <taxon>Agaricales</taxon>
        <taxon>Agaricineae</taxon>
        <taxon>Hydnangiaceae</taxon>
        <taxon>Laccaria</taxon>
    </lineage>
</organism>
<dbReference type="EMBL" id="DS547102">
    <property type="protein sequence ID" value="EDR08057.1"/>
    <property type="molecule type" value="Genomic_DNA"/>
</dbReference>
<dbReference type="GeneID" id="6077038"/>
<dbReference type="GO" id="GO:0008270">
    <property type="term" value="F:zinc ion binding"/>
    <property type="evidence" value="ECO:0007669"/>
    <property type="project" value="UniProtKB-KW"/>
</dbReference>
<feature type="compositionally biased region" description="Basic and acidic residues" evidence="5">
    <location>
        <begin position="422"/>
        <end position="459"/>
    </location>
</feature>
<dbReference type="PROSITE" id="PS50089">
    <property type="entry name" value="ZF_RING_2"/>
    <property type="match status" value="1"/>
</dbReference>
<dbReference type="InterPro" id="IPR013083">
    <property type="entry name" value="Znf_RING/FYVE/PHD"/>
</dbReference>
<dbReference type="Pfam" id="PF01363">
    <property type="entry name" value="FYVE"/>
    <property type="match status" value="1"/>
</dbReference>
<dbReference type="InterPro" id="IPR017455">
    <property type="entry name" value="Znf_FYVE-rel"/>
</dbReference>
<evidence type="ECO:0000256" key="4">
    <source>
        <dbReference type="PROSITE-ProRule" id="PRU00175"/>
    </source>
</evidence>
<dbReference type="HOGENOM" id="CLU_040332_0_0_1"/>
<dbReference type="InterPro" id="IPR051728">
    <property type="entry name" value="RING-FYVE_E3_ubiquitin-ligase"/>
</dbReference>
<dbReference type="AlphaFoldDB" id="B0DBT2"/>
<dbReference type="InterPro" id="IPR000306">
    <property type="entry name" value="Znf_FYVE"/>
</dbReference>
<feature type="compositionally biased region" description="Pro residues" evidence="5">
    <location>
        <begin position="259"/>
        <end position="273"/>
    </location>
</feature>
<evidence type="ECO:0000256" key="2">
    <source>
        <dbReference type="ARBA" id="ARBA00022771"/>
    </source>
</evidence>
<evidence type="ECO:0000313" key="8">
    <source>
        <dbReference type="EMBL" id="EDR08057.1"/>
    </source>
</evidence>
<sequence>MADGRGLPLLSGPLPASFEDTQPEACRKCNKEFNLIFTRPRKCNHCGYSYCHSCSDFHALMPRLGHDTGYDAMSVCAFCIEYLTSKRPTFGVSSKSMKCLCATVTAGGRTYLKSLTLAKLKKYVNVYNIKIDRAVEKDDLIDGILAIRQNGCLPSENENFYRKYSVPDKTTSRPRGLFSRTGGSGETATPPRPRPPPANQVHEFPRPDLAPDGPPPRQSNPFAGPPPPPPSRPQQQQYNPPPYPPPPPHSTYPGGPQHQQPPPPQFQPRPPPQNTGYPGQGYPPGYNPHYANNPFHNAGPPPVPPHASRPQPQQHPQQGYPYRPRTAPDSQRNAPPTASSSSRSTPPPPPPRPREAPVPTAPPTLEDLLTMPSERIGSLSIGNLKSVLNTNHVNPGQVLEKSDLVQKVLTLVGAEKGERERQRLAEEMEEMERVQREVERMEEGERARERRERESHSDRSSSPSRNSSSSRSAHHHGEKTSGSNSSPPPPRTPSPSITQKMASALERTGLCVVCQDDEANIAIVDCGHLAMCRGCSDMVMASSRECPLCRTRIVTEQRLLRIYKT</sequence>
<feature type="compositionally biased region" description="Pro residues" evidence="5">
    <location>
        <begin position="212"/>
        <end position="232"/>
    </location>
</feature>
<feature type="compositionally biased region" description="Low complexity" evidence="5">
    <location>
        <begin position="460"/>
        <end position="471"/>
    </location>
</feature>
<reference evidence="8 9" key="1">
    <citation type="journal article" date="2008" name="Nature">
        <title>The genome of Laccaria bicolor provides insights into mycorrhizal symbiosis.</title>
        <authorList>
            <person name="Martin F."/>
            <person name="Aerts A."/>
            <person name="Ahren D."/>
            <person name="Brun A."/>
            <person name="Danchin E.G.J."/>
            <person name="Duchaussoy F."/>
            <person name="Gibon J."/>
            <person name="Kohler A."/>
            <person name="Lindquist E."/>
            <person name="Pereda V."/>
            <person name="Salamov A."/>
            <person name="Shapiro H.J."/>
            <person name="Wuyts J."/>
            <person name="Blaudez D."/>
            <person name="Buee M."/>
            <person name="Brokstein P."/>
            <person name="Canbaeck B."/>
            <person name="Cohen D."/>
            <person name="Courty P.E."/>
            <person name="Coutinho P.M."/>
            <person name="Delaruelle C."/>
            <person name="Detter J.C."/>
            <person name="Deveau A."/>
            <person name="DiFazio S."/>
            <person name="Duplessis S."/>
            <person name="Fraissinet-Tachet L."/>
            <person name="Lucic E."/>
            <person name="Frey-Klett P."/>
            <person name="Fourrey C."/>
            <person name="Feussner I."/>
            <person name="Gay G."/>
            <person name="Grimwood J."/>
            <person name="Hoegger P.J."/>
            <person name="Jain P."/>
            <person name="Kilaru S."/>
            <person name="Labbe J."/>
            <person name="Lin Y.C."/>
            <person name="Legue V."/>
            <person name="Le Tacon F."/>
            <person name="Marmeisse R."/>
            <person name="Melayah D."/>
            <person name="Montanini B."/>
            <person name="Muratet M."/>
            <person name="Nehls U."/>
            <person name="Niculita-Hirzel H."/>
            <person name="Oudot-Le Secq M.P."/>
            <person name="Peter M."/>
            <person name="Quesneville H."/>
            <person name="Rajashekar B."/>
            <person name="Reich M."/>
            <person name="Rouhier N."/>
            <person name="Schmutz J."/>
            <person name="Yin T."/>
            <person name="Chalot M."/>
            <person name="Henrissat B."/>
            <person name="Kuees U."/>
            <person name="Lucas S."/>
            <person name="Van de Peer Y."/>
            <person name="Podila G.K."/>
            <person name="Polle A."/>
            <person name="Pukkila P.J."/>
            <person name="Richardson P.M."/>
            <person name="Rouze P."/>
            <person name="Sanders I.R."/>
            <person name="Stajich J.E."/>
            <person name="Tunlid A."/>
            <person name="Tuskan G."/>
            <person name="Grigoriev I.V."/>
        </authorList>
    </citation>
    <scope>NUCLEOTIDE SEQUENCE [LARGE SCALE GENOMIC DNA]</scope>
    <source>
        <strain evidence="9">S238N-H82 / ATCC MYA-4686</strain>
    </source>
</reference>
<feature type="compositionally biased region" description="Pro residues" evidence="5">
    <location>
        <begin position="239"/>
        <end position="250"/>
    </location>
</feature>
<keyword evidence="1" id="KW-0479">Metal-binding</keyword>
<evidence type="ECO:0000259" key="7">
    <source>
        <dbReference type="PROSITE" id="PS50178"/>
    </source>
</evidence>
<dbReference type="Gene3D" id="3.30.40.10">
    <property type="entry name" value="Zinc/RING finger domain, C3HC4 (zinc finger)"/>
    <property type="match status" value="2"/>
</dbReference>
<gene>
    <name evidence="8" type="ORF">LACBIDRAFT_297696</name>
</gene>
<dbReference type="PROSITE" id="PS50178">
    <property type="entry name" value="ZF_FYVE"/>
    <property type="match status" value="1"/>
</dbReference>
<dbReference type="STRING" id="486041.B0DBT2"/>
<evidence type="ECO:0000256" key="5">
    <source>
        <dbReference type="SAM" id="MobiDB-lite"/>
    </source>
</evidence>
<evidence type="ECO:0000256" key="1">
    <source>
        <dbReference type="ARBA" id="ARBA00022723"/>
    </source>
</evidence>
<dbReference type="SUPFAM" id="SSF57903">
    <property type="entry name" value="FYVE/PHD zinc finger"/>
    <property type="match status" value="1"/>
</dbReference>
<evidence type="ECO:0000313" key="9">
    <source>
        <dbReference type="Proteomes" id="UP000001194"/>
    </source>
</evidence>
<dbReference type="SUPFAM" id="SSF57850">
    <property type="entry name" value="RING/U-box"/>
    <property type="match status" value="1"/>
</dbReference>
<dbReference type="SMART" id="SM00184">
    <property type="entry name" value="RING"/>
    <property type="match status" value="2"/>
</dbReference>
<dbReference type="Proteomes" id="UP000001194">
    <property type="component" value="Unassembled WGS sequence"/>
</dbReference>
<feature type="region of interest" description="Disordered" evidence="5">
    <location>
        <begin position="422"/>
        <end position="497"/>
    </location>
</feature>
<dbReference type="KEGG" id="lbc:LACBIDRAFT_297696"/>
<name>B0DBT2_LACBS</name>
<accession>B0DBT2</accession>
<keyword evidence="9" id="KW-1185">Reference proteome</keyword>
<dbReference type="Pfam" id="PF13920">
    <property type="entry name" value="zf-C3HC4_3"/>
    <property type="match status" value="1"/>
</dbReference>
<evidence type="ECO:0000259" key="6">
    <source>
        <dbReference type="PROSITE" id="PS50089"/>
    </source>
</evidence>
<feature type="compositionally biased region" description="Low complexity" evidence="5">
    <location>
        <begin position="308"/>
        <end position="324"/>
    </location>
</feature>
<proteinExistence type="predicted"/>
<feature type="compositionally biased region" description="Low complexity" evidence="5">
    <location>
        <begin position="332"/>
        <end position="344"/>
    </location>
</feature>
<dbReference type="PANTHER" id="PTHR14879:SF5">
    <property type="entry name" value="RING-TYPE DOMAIN-CONTAINING PROTEIN"/>
    <property type="match status" value="1"/>
</dbReference>
<feature type="region of interest" description="Disordered" evidence="5">
    <location>
        <begin position="164"/>
        <end position="373"/>
    </location>
</feature>
<feature type="domain" description="FYVE-type" evidence="7">
    <location>
        <begin position="20"/>
        <end position="84"/>
    </location>
</feature>
<keyword evidence="3" id="KW-0862">Zinc</keyword>
<dbReference type="SMART" id="SM00064">
    <property type="entry name" value="FYVE"/>
    <property type="match status" value="1"/>
</dbReference>
<protein>
    <submittedName>
        <fullName evidence="8">Predicted protein</fullName>
    </submittedName>
</protein>
<evidence type="ECO:0000256" key="3">
    <source>
        <dbReference type="ARBA" id="ARBA00022833"/>
    </source>
</evidence>
<dbReference type="InParanoid" id="B0DBT2"/>
<dbReference type="InterPro" id="IPR011011">
    <property type="entry name" value="Znf_FYVE_PHD"/>
</dbReference>
<keyword evidence="2 4" id="KW-0863">Zinc-finger</keyword>